<dbReference type="InterPro" id="IPR018330">
    <property type="entry name" value="RecT_fam"/>
</dbReference>
<dbReference type="InterPro" id="IPR004590">
    <property type="entry name" value="ssDNA_annealing_RecT"/>
</dbReference>
<accession>A0ABN5JA29</accession>
<proteinExistence type="predicted"/>
<sequence>MAETKRATNSLVKGSNGAVTEKKPNKTIYEIIKAGEKQFAAALPKHLNSERFTRIAITTIRQNPKLAECNAESLLGSLMTIAQLGLEPGVLGQCYLIPFKNNKLGTIECQFQLGYKGMIELLRRTGQLSDIYAYTVYSNDEFDIEYGLDRTLKHKPAFTNPEGRGEIVGFYSVAILKDGTRAFEYMTKKEVIEHEEKYRKGNFKNEIWNKNFEEMSLKTVTKKMLKWLPISVEMIENLRKDEQIHKLDEKTNEVTSEYIDENIINYDEDGVIVEEKPTTEDMQTLMTISQASGIDITKKAKELYGVSTLDDINMEQYNELKEIAING</sequence>
<reference evidence="2" key="1">
    <citation type="journal article" date="2018" name="MSphere">
        <title>Fusobacterium Genomics Using MinION and Illumina Sequencing Enables Genome Completion and Correction.</title>
        <authorList>
            <person name="Todd S.M."/>
            <person name="Settlage R.E."/>
            <person name="Lahmers K.K."/>
            <person name="Slade D.J."/>
        </authorList>
    </citation>
    <scope>NUCLEOTIDE SEQUENCE [LARGE SCALE GENOMIC DNA]</scope>
    <source>
        <strain evidence="2">ATCC 9817</strain>
    </source>
</reference>
<keyword evidence="2" id="KW-1185">Reference proteome</keyword>
<protein>
    <submittedName>
        <fullName evidence="1">Recombinase RecT</fullName>
    </submittedName>
</protein>
<dbReference type="NCBIfam" id="TIGR00616">
    <property type="entry name" value="rect"/>
    <property type="match status" value="1"/>
</dbReference>
<gene>
    <name evidence="1" type="ORF">C4N19_09775</name>
</gene>
<dbReference type="Proteomes" id="UP000240258">
    <property type="component" value="Chromosome"/>
</dbReference>
<name>A0ABN5JA29_FUSMR</name>
<dbReference type="GeneID" id="62763819"/>
<evidence type="ECO:0000313" key="2">
    <source>
        <dbReference type="Proteomes" id="UP000240258"/>
    </source>
</evidence>
<organism evidence="1 2">
    <name type="scientific">Fusobacterium mortiferum ATCC 9817</name>
    <dbReference type="NCBI Taxonomy" id="469616"/>
    <lineage>
        <taxon>Bacteria</taxon>
        <taxon>Fusobacteriati</taxon>
        <taxon>Fusobacteriota</taxon>
        <taxon>Fusobacteriia</taxon>
        <taxon>Fusobacteriales</taxon>
        <taxon>Fusobacteriaceae</taxon>
        <taxon>Fusobacterium</taxon>
    </lineage>
</organism>
<evidence type="ECO:0000313" key="1">
    <source>
        <dbReference type="EMBL" id="AVQ19362.1"/>
    </source>
</evidence>
<dbReference type="EMBL" id="CP028102">
    <property type="protein sequence ID" value="AVQ19362.1"/>
    <property type="molecule type" value="Genomic_DNA"/>
</dbReference>
<dbReference type="RefSeq" id="WP_005885404.1">
    <property type="nucleotide sequence ID" value="NZ_CP028102.1"/>
</dbReference>
<dbReference type="Pfam" id="PF03837">
    <property type="entry name" value="RecT"/>
    <property type="match status" value="1"/>
</dbReference>